<accession>A0A1G2CP69</accession>
<dbReference type="CDD" id="cd03801">
    <property type="entry name" value="GT4_PimA-like"/>
    <property type="match status" value="1"/>
</dbReference>
<name>A0A1G2CP69_9BACT</name>
<evidence type="ECO:0000313" key="3">
    <source>
        <dbReference type="EMBL" id="OGZ02431.1"/>
    </source>
</evidence>
<gene>
    <name evidence="3" type="ORF">A2390_02770</name>
</gene>
<dbReference type="Proteomes" id="UP000178599">
    <property type="component" value="Unassembled WGS sequence"/>
</dbReference>
<dbReference type="Pfam" id="PF13439">
    <property type="entry name" value="Glyco_transf_4"/>
    <property type="match status" value="1"/>
</dbReference>
<dbReference type="SUPFAM" id="SSF53756">
    <property type="entry name" value="UDP-Glycosyltransferase/glycogen phosphorylase"/>
    <property type="match status" value="1"/>
</dbReference>
<dbReference type="PANTHER" id="PTHR12526">
    <property type="entry name" value="GLYCOSYLTRANSFERASE"/>
    <property type="match status" value="1"/>
</dbReference>
<dbReference type="Gene3D" id="3.40.50.2000">
    <property type="entry name" value="Glycogen Phosphorylase B"/>
    <property type="match status" value="2"/>
</dbReference>
<dbReference type="PANTHER" id="PTHR12526:SF625">
    <property type="entry name" value="PHOSPHATIDYLINOSITOL GLYCAN-CLASS A"/>
    <property type="match status" value="1"/>
</dbReference>
<dbReference type="GO" id="GO:0016757">
    <property type="term" value="F:glycosyltransferase activity"/>
    <property type="evidence" value="ECO:0007669"/>
    <property type="project" value="InterPro"/>
</dbReference>
<feature type="domain" description="Glycosyl transferase family 1" evidence="1">
    <location>
        <begin position="170"/>
        <end position="337"/>
    </location>
</feature>
<dbReference type="InterPro" id="IPR028098">
    <property type="entry name" value="Glyco_trans_4-like_N"/>
</dbReference>
<evidence type="ECO:0000259" key="1">
    <source>
        <dbReference type="Pfam" id="PF00534"/>
    </source>
</evidence>
<feature type="domain" description="Glycosyltransferase subfamily 4-like N-terminal" evidence="2">
    <location>
        <begin position="20"/>
        <end position="169"/>
    </location>
</feature>
<evidence type="ECO:0000259" key="2">
    <source>
        <dbReference type="Pfam" id="PF13439"/>
    </source>
</evidence>
<reference evidence="3 4" key="1">
    <citation type="journal article" date="2016" name="Nat. Commun.">
        <title>Thousands of microbial genomes shed light on interconnected biogeochemical processes in an aquifer system.</title>
        <authorList>
            <person name="Anantharaman K."/>
            <person name="Brown C.T."/>
            <person name="Hug L.A."/>
            <person name="Sharon I."/>
            <person name="Castelle C.J."/>
            <person name="Probst A.J."/>
            <person name="Thomas B.C."/>
            <person name="Singh A."/>
            <person name="Wilkins M.J."/>
            <person name="Karaoz U."/>
            <person name="Brodie E.L."/>
            <person name="Williams K.H."/>
            <person name="Hubbard S.S."/>
            <person name="Banfield J.F."/>
        </authorList>
    </citation>
    <scope>NUCLEOTIDE SEQUENCE [LARGE SCALE GENOMIC DNA]</scope>
</reference>
<dbReference type="InterPro" id="IPR001296">
    <property type="entry name" value="Glyco_trans_1"/>
</dbReference>
<evidence type="ECO:0008006" key="5">
    <source>
        <dbReference type="Google" id="ProtNLM"/>
    </source>
</evidence>
<comment type="caution">
    <text evidence="3">The sequence shown here is derived from an EMBL/GenBank/DDBJ whole genome shotgun (WGS) entry which is preliminary data.</text>
</comment>
<protein>
    <recommendedName>
        <fullName evidence="5">Glycosyl transferase family 1</fullName>
    </recommendedName>
</protein>
<proteinExistence type="predicted"/>
<evidence type="ECO:0000313" key="4">
    <source>
        <dbReference type="Proteomes" id="UP000178599"/>
    </source>
</evidence>
<dbReference type="EMBL" id="MHLE01000031">
    <property type="protein sequence ID" value="OGZ02431.1"/>
    <property type="molecule type" value="Genomic_DNA"/>
</dbReference>
<dbReference type="Pfam" id="PF00534">
    <property type="entry name" value="Glycos_transf_1"/>
    <property type="match status" value="1"/>
</dbReference>
<dbReference type="AlphaFoldDB" id="A0A1G2CP69"/>
<sequence length="371" mass="41741">MKCEIKKVGFVTSSVMMDDGWGRYSRSLVKGVAENVQVAVLTSGKYDKTCSFLVWPVLPAPAFNPLVQIKTFFYILKYLRDCDVIHSLVEPYMPAVALASRVLKIPCILTMHGTYAVPPKKFSIKKLMMKFAYLTAPIVTTGSPQTENKVREVVKLNECRFIPNGVDADTFKILSEEKKENFLLTVGALKPRKGVDIVIKALGIVKNEFPFLNYKVVGYPDSSDFAGYLKRLTRENGVEKRVEFLSGINDEELVKLYNQAKIFILAARTEKGSFEGFPMVFYEANACGTPVISTTGFGSEYAIKNGINGYLVVPEKPEEVAEAIRKIIAGDYDKMVKNSLEEARRHSWEAVSQQLIKMYNDANNFFIIKRK</sequence>
<organism evidence="3 4">
    <name type="scientific">Candidatus Liptonbacteria bacterium RIFOXYB1_FULL_36_10</name>
    <dbReference type="NCBI Taxonomy" id="1798654"/>
    <lineage>
        <taxon>Bacteria</taxon>
        <taxon>Candidatus Liptoniibacteriota</taxon>
    </lineage>
</organism>